<keyword evidence="1" id="KW-0175">Coiled coil</keyword>
<dbReference type="SUPFAM" id="SSF52980">
    <property type="entry name" value="Restriction endonuclease-like"/>
    <property type="match status" value="1"/>
</dbReference>
<sequence>MVAQLTTIHYPESDGKPMADNTKQFHWITVIKQNLDCLFAQDPQIFIAGDLFWYPVEGRPNIVTAPDVLVVFGRLKGDRGSYKQWEENNIAPQVVFEILSPSNSKTEMEKKLIFYDRYGVDEYYIYDPDRQQLEGWLRGDNDSLENIPTIFNWVSPRLGIRFEQSEQELKLYRPDGTPFHSYNEINSLLLEERQRADRLEALLNQYRNQFGDLEYPET</sequence>
<gene>
    <name evidence="3" type="ORF">KA717_33665</name>
</gene>
<feature type="domain" description="Putative restriction endonuclease" evidence="2">
    <location>
        <begin position="39"/>
        <end position="146"/>
    </location>
</feature>
<dbReference type="Proteomes" id="UP001065613">
    <property type="component" value="Chromosome"/>
</dbReference>
<organism evidence="3">
    <name type="scientific">Woronichinia naegeliana WA131</name>
    <dbReference type="NCBI Taxonomy" id="2824559"/>
    <lineage>
        <taxon>Bacteria</taxon>
        <taxon>Bacillati</taxon>
        <taxon>Cyanobacteriota</taxon>
        <taxon>Cyanophyceae</taxon>
        <taxon>Synechococcales</taxon>
        <taxon>Coelosphaeriaceae</taxon>
        <taxon>Woronichinia</taxon>
    </lineage>
</organism>
<dbReference type="CDD" id="cd06260">
    <property type="entry name" value="DUF820-like"/>
    <property type="match status" value="1"/>
</dbReference>
<dbReference type="AlphaFoldDB" id="A0A977PUX4"/>
<keyword evidence="3" id="KW-0540">Nuclease</keyword>
<keyword evidence="3" id="KW-0255">Endonuclease</keyword>
<name>A0A977PUX4_9CYAN</name>
<dbReference type="PANTHER" id="PTHR33352">
    <property type="entry name" value="SLR1095 PROTEIN"/>
    <property type="match status" value="1"/>
</dbReference>
<accession>A0A977PUX4</accession>
<dbReference type="GO" id="GO:0004519">
    <property type="term" value="F:endonuclease activity"/>
    <property type="evidence" value="ECO:0007669"/>
    <property type="project" value="UniProtKB-KW"/>
</dbReference>
<dbReference type="Pfam" id="PF05685">
    <property type="entry name" value="Uma2"/>
    <property type="match status" value="1"/>
</dbReference>
<dbReference type="InterPro" id="IPR012296">
    <property type="entry name" value="Nuclease_put_TT1808"/>
</dbReference>
<evidence type="ECO:0000259" key="2">
    <source>
        <dbReference type="Pfam" id="PF05685"/>
    </source>
</evidence>
<protein>
    <submittedName>
        <fullName evidence="3">Uma2 family endonuclease</fullName>
    </submittedName>
</protein>
<dbReference type="Gene3D" id="3.90.1570.10">
    <property type="entry name" value="tt1808, chain A"/>
    <property type="match status" value="1"/>
</dbReference>
<evidence type="ECO:0000313" key="3">
    <source>
        <dbReference type="EMBL" id="UXE60446.1"/>
    </source>
</evidence>
<feature type="coiled-coil region" evidence="1">
    <location>
        <begin position="182"/>
        <end position="209"/>
    </location>
</feature>
<keyword evidence="3" id="KW-0378">Hydrolase</keyword>
<reference evidence="3" key="1">
    <citation type="submission" date="2021-04" db="EMBL/GenBank/DDBJ databases">
        <title>Genome sequence of Woronichinia naegeliana from Washington state freshwater lake bloom.</title>
        <authorList>
            <person name="Dreher T.W."/>
        </authorList>
    </citation>
    <scope>NUCLEOTIDE SEQUENCE</scope>
    <source>
        <strain evidence="3">WA131</strain>
    </source>
</reference>
<dbReference type="KEGG" id="wna:KA717_33665"/>
<evidence type="ECO:0000256" key="1">
    <source>
        <dbReference type="SAM" id="Coils"/>
    </source>
</evidence>
<dbReference type="PANTHER" id="PTHR33352:SF2">
    <property type="entry name" value="SLL0995 PROTEIN"/>
    <property type="match status" value="1"/>
</dbReference>
<dbReference type="EMBL" id="CP073041">
    <property type="protein sequence ID" value="UXE60446.1"/>
    <property type="molecule type" value="Genomic_DNA"/>
</dbReference>
<dbReference type="InterPro" id="IPR008538">
    <property type="entry name" value="Uma2"/>
</dbReference>
<dbReference type="InterPro" id="IPR011335">
    <property type="entry name" value="Restrct_endonuc-II-like"/>
</dbReference>
<proteinExistence type="predicted"/>